<accession>A0A941J0J1</accession>
<comment type="caution">
    <text evidence="2">The sequence shown here is derived from an EMBL/GenBank/DDBJ whole genome shotgun (WGS) entry which is preliminary data.</text>
</comment>
<dbReference type="Proteomes" id="UP000679220">
    <property type="component" value="Unassembled WGS sequence"/>
</dbReference>
<dbReference type="EMBL" id="JAGTAR010000048">
    <property type="protein sequence ID" value="MBR8538079.1"/>
    <property type="molecule type" value="Genomic_DNA"/>
</dbReference>
<protein>
    <submittedName>
        <fullName evidence="2">FMN-binding protein</fullName>
    </submittedName>
</protein>
<dbReference type="GO" id="GO:0016020">
    <property type="term" value="C:membrane"/>
    <property type="evidence" value="ECO:0007669"/>
    <property type="project" value="InterPro"/>
</dbReference>
<dbReference type="GO" id="GO:0010181">
    <property type="term" value="F:FMN binding"/>
    <property type="evidence" value="ECO:0007669"/>
    <property type="project" value="InterPro"/>
</dbReference>
<dbReference type="AlphaFoldDB" id="A0A941J0J1"/>
<proteinExistence type="predicted"/>
<reference evidence="2" key="1">
    <citation type="journal article" date="2018" name="Int. J. Syst. Evol. Microbiol.">
        <title>Carboxylicivirga sediminis sp. nov., isolated from coastal sediment.</title>
        <authorList>
            <person name="Wang F.Q."/>
            <person name="Ren L.H."/>
            <person name="Zou R.J."/>
            <person name="Sun Y.Z."/>
            <person name="Liu X.J."/>
            <person name="Jiang F."/>
            <person name="Liu L.J."/>
        </authorList>
    </citation>
    <scope>NUCLEOTIDE SEQUENCE</scope>
    <source>
        <strain evidence="2">JR1</strain>
    </source>
</reference>
<dbReference type="Pfam" id="PF04205">
    <property type="entry name" value="FMN_bind"/>
    <property type="match status" value="1"/>
</dbReference>
<reference evidence="2" key="2">
    <citation type="submission" date="2021-04" db="EMBL/GenBank/DDBJ databases">
        <authorList>
            <person name="Zhang T."/>
            <person name="Zhang Y."/>
            <person name="Lu D."/>
            <person name="Zuo D."/>
            <person name="Du Z."/>
        </authorList>
    </citation>
    <scope>NUCLEOTIDE SEQUENCE</scope>
    <source>
        <strain evidence="2">JR1</strain>
    </source>
</reference>
<name>A0A941J0J1_9BACT</name>
<evidence type="ECO:0000259" key="1">
    <source>
        <dbReference type="Pfam" id="PF04205"/>
    </source>
</evidence>
<feature type="domain" description="FMN-binding" evidence="1">
    <location>
        <begin position="107"/>
        <end position="173"/>
    </location>
</feature>
<keyword evidence="3" id="KW-1185">Reference proteome</keyword>
<dbReference type="InterPro" id="IPR007329">
    <property type="entry name" value="FMN-bd"/>
</dbReference>
<dbReference type="RefSeq" id="WP_212193103.1">
    <property type="nucleotide sequence ID" value="NZ_JAGTAR010000048.1"/>
</dbReference>
<sequence>MKQSVLTIVLVALSYLAYGRGDINYEHKAIQKTLEKNLSLVNPQLSELDLPANYATGIEGKFFNVACDNTDAEIKYMYIGRVNSCRAGGCSMPSALTQGGESEYFDYLMAFNGKGEVIMVKVFNYQATHGHEVTAKGWLKQFIGYNNGGNELEVGKNIDSISGATISVNGITQDISDKTQIISDFLNRS</sequence>
<evidence type="ECO:0000313" key="3">
    <source>
        <dbReference type="Proteomes" id="UP000679220"/>
    </source>
</evidence>
<gene>
    <name evidence="2" type="ORF">KDU71_21090</name>
</gene>
<organism evidence="2 3">
    <name type="scientific">Carboxylicivirga sediminis</name>
    <dbReference type="NCBI Taxonomy" id="2006564"/>
    <lineage>
        <taxon>Bacteria</taxon>
        <taxon>Pseudomonadati</taxon>
        <taxon>Bacteroidota</taxon>
        <taxon>Bacteroidia</taxon>
        <taxon>Marinilabiliales</taxon>
        <taxon>Marinilabiliaceae</taxon>
        <taxon>Carboxylicivirga</taxon>
    </lineage>
</organism>
<evidence type="ECO:0000313" key="2">
    <source>
        <dbReference type="EMBL" id="MBR8538079.1"/>
    </source>
</evidence>